<dbReference type="RefSeq" id="XP_025565077.1">
    <property type="nucleotide sequence ID" value="XM_025710668.1"/>
</dbReference>
<dbReference type="OrthoDB" id="2152029at2759"/>
<dbReference type="GeneID" id="37215260"/>
<accession>A0A319BZC9</accession>
<reference evidence="2" key="1">
    <citation type="submission" date="2016-12" db="EMBL/GenBank/DDBJ databases">
        <title>The genomes of Aspergillus section Nigri reveals drivers in fungal speciation.</title>
        <authorList>
            <consortium name="DOE Joint Genome Institute"/>
            <person name="Vesth T.C."/>
            <person name="Nybo J."/>
            <person name="Theobald S."/>
            <person name="Brandl J."/>
            <person name="Frisvad J.C."/>
            <person name="Nielsen K.F."/>
            <person name="Lyhne E.K."/>
            <person name="Kogle M.E."/>
            <person name="Kuo A."/>
            <person name="Riley R."/>
            <person name="Clum A."/>
            <person name="Nolan M."/>
            <person name="Lipzen A."/>
            <person name="Salamov A."/>
            <person name="Henrissat B."/>
            <person name="Wiebenga A."/>
            <person name="De Vries R.P."/>
            <person name="Grigoriev I.V."/>
            <person name="Mortensen U.H."/>
            <person name="Andersen M.R."/>
            <person name="Baker S.E."/>
        </authorList>
    </citation>
    <scope>NUCLEOTIDE SEQUENCE [LARGE SCALE GENOMIC DNA]</scope>
    <source>
        <strain evidence="2">CBS 113365</strain>
    </source>
</reference>
<feature type="chain" id="PRO_5016392492" evidence="1">
    <location>
        <begin position="17"/>
        <end position="114"/>
    </location>
</feature>
<dbReference type="AlphaFoldDB" id="A0A319BZC9"/>
<keyword evidence="1" id="KW-0732">Signal</keyword>
<organism evidence="2 3">
    <name type="scientific">Aspergillus vadensis (strain CBS 113365 / IMI 142717 / IBT 24658)</name>
    <dbReference type="NCBI Taxonomy" id="1448311"/>
    <lineage>
        <taxon>Eukaryota</taxon>
        <taxon>Fungi</taxon>
        <taxon>Dikarya</taxon>
        <taxon>Ascomycota</taxon>
        <taxon>Pezizomycotina</taxon>
        <taxon>Eurotiomycetes</taxon>
        <taxon>Eurotiomycetidae</taxon>
        <taxon>Eurotiales</taxon>
        <taxon>Aspergillaceae</taxon>
        <taxon>Aspergillus</taxon>
        <taxon>Aspergillus subgen. Circumdati</taxon>
    </lineage>
</organism>
<keyword evidence="3" id="KW-1185">Reference proteome</keyword>
<evidence type="ECO:0000256" key="1">
    <source>
        <dbReference type="SAM" id="SignalP"/>
    </source>
</evidence>
<proteinExistence type="predicted"/>
<feature type="signal peptide" evidence="1">
    <location>
        <begin position="1"/>
        <end position="16"/>
    </location>
</feature>
<gene>
    <name evidence="2" type="ORF">BO88DRAFT_451958</name>
</gene>
<name>A0A319BZC9_ASPVC</name>
<evidence type="ECO:0000313" key="2">
    <source>
        <dbReference type="EMBL" id="PYH71283.1"/>
    </source>
</evidence>
<evidence type="ECO:0000313" key="3">
    <source>
        <dbReference type="Proteomes" id="UP000248405"/>
    </source>
</evidence>
<protein>
    <submittedName>
        <fullName evidence="2">Uncharacterized protein</fullName>
    </submittedName>
</protein>
<sequence length="114" mass="12415">MELLAIAGLLWAISKALITASWAALKAPMIGPRGGATATKHIVAMAVRTFFETVTIDQFRYAYSPETSARLLEAWARRTNTTLKTVKLPDGTTAFWLGNPDAERLLLHLPGGAY</sequence>
<dbReference type="Proteomes" id="UP000248405">
    <property type="component" value="Unassembled WGS sequence"/>
</dbReference>
<dbReference type="EMBL" id="KZ821619">
    <property type="protein sequence ID" value="PYH71283.1"/>
    <property type="molecule type" value="Genomic_DNA"/>
</dbReference>